<dbReference type="RefSeq" id="WP_344086586.1">
    <property type="nucleotide sequence ID" value="NZ_BAAAPO010000042.1"/>
</dbReference>
<organism evidence="2 3">
    <name type="scientific">Nostocoides veronense</name>
    <dbReference type="NCBI Taxonomy" id="330836"/>
    <lineage>
        <taxon>Bacteria</taxon>
        <taxon>Bacillati</taxon>
        <taxon>Actinomycetota</taxon>
        <taxon>Actinomycetes</taxon>
        <taxon>Micrococcales</taxon>
        <taxon>Intrasporangiaceae</taxon>
        <taxon>Nostocoides</taxon>
    </lineage>
</organism>
<evidence type="ECO:0000256" key="1">
    <source>
        <dbReference type="SAM" id="Phobius"/>
    </source>
</evidence>
<dbReference type="EMBL" id="BAAAPO010000042">
    <property type="protein sequence ID" value="GAA1802359.1"/>
    <property type="molecule type" value="Genomic_DNA"/>
</dbReference>
<accession>A0ABN2LXJ5</accession>
<reference evidence="2 3" key="1">
    <citation type="journal article" date="2019" name="Int. J. Syst. Evol. Microbiol.">
        <title>The Global Catalogue of Microorganisms (GCM) 10K type strain sequencing project: providing services to taxonomists for standard genome sequencing and annotation.</title>
        <authorList>
            <consortium name="The Broad Institute Genomics Platform"/>
            <consortium name="The Broad Institute Genome Sequencing Center for Infectious Disease"/>
            <person name="Wu L."/>
            <person name="Ma J."/>
        </authorList>
    </citation>
    <scope>NUCLEOTIDE SEQUENCE [LARGE SCALE GENOMIC DNA]</scope>
    <source>
        <strain evidence="2 3">JCM 15592</strain>
    </source>
</reference>
<protein>
    <recommendedName>
        <fullName evidence="4">DUF2550 family protein</fullName>
    </recommendedName>
</protein>
<keyword evidence="3" id="KW-1185">Reference proteome</keyword>
<dbReference type="Pfam" id="PF10739">
    <property type="entry name" value="DUF2550"/>
    <property type="match status" value="1"/>
</dbReference>
<evidence type="ECO:0000313" key="3">
    <source>
        <dbReference type="Proteomes" id="UP001499938"/>
    </source>
</evidence>
<evidence type="ECO:0008006" key="4">
    <source>
        <dbReference type="Google" id="ProtNLM"/>
    </source>
</evidence>
<sequence length="143" mass="15715">MELLETIELVLGLLLLIALLAVAFVWLRRRFIAGDKPLMLCAVRTPAEPAWRLGLLRFGSKQLDWFTMMGPSLRPARTWERVDLVLEAPRPPSDVVPILGESLTATATSGDAPFEIAMAPAGLTAIRAWMESQPPGLGDRMHA</sequence>
<dbReference type="InterPro" id="IPR019675">
    <property type="entry name" value="DUF2550"/>
</dbReference>
<name>A0ABN2LXJ5_9MICO</name>
<keyword evidence="1" id="KW-1133">Transmembrane helix</keyword>
<evidence type="ECO:0000313" key="2">
    <source>
        <dbReference type="EMBL" id="GAA1802359.1"/>
    </source>
</evidence>
<comment type="caution">
    <text evidence="2">The sequence shown here is derived from an EMBL/GenBank/DDBJ whole genome shotgun (WGS) entry which is preliminary data.</text>
</comment>
<keyword evidence="1" id="KW-0472">Membrane</keyword>
<gene>
    <name evidence="2" type="ORF">GCM10009811_27680</name>
</gene>
<feature type="transmembrane region" description="Helical" evidence="1">
    <location>
        <begin position="6"/>
        <end position="27"/>
    </location>
</feature>
<proteinExistence type="predicted"/>
<dbReference type="Proteomes" id="UP001499938">
    <property type="component" value="Unassembled WGS sequence"/>
</dbReference>
<keyword evidence="1" id="KW-0812">Transmembrane</keyword>